<sequence length="157" mass="17579">MAEVLPESSGDYLWFAFINGAIEEVLISDNVTISNPALLGYESNYAVNTFVSTSGYLNFQFLNQIFQKQLWTAFDAIVLPFSPSSASECPFSGQIITLDNDTIIPISSEYGIYDITPSNNCSWTFKIDDPGYQFKIYIKQLTSDYALFIKNDNITNG</sequence>
<organism evidence="1 2">
    <name type="scientific">Panagrolaimus superbus</name>
    <dbReference type="NCBI Taxonomy" id="310955"/>
    <lineage>
        <taxon>Eukaryota</taxon>
        <taxon>Metazoa</taxon>
        <taxon>Ecdysozoa</taxon>
        <taxon>Nematoda</taxon>
        <taxon>Chromadorea</taxon>
        <taxon>Rhabditida</taxon>
        <taxon>Tylenchina</taxon>
        <taxon>Panagrolaimomorpha</taxon>
        <taxon>Panagrolaimoidea</taxon>
        <taxon>Panagrolaimidae</taxon>
        <taxon>Panagrolaimus</taxon>
    </lineage>
</organism>
<proteinExistence type="predicted"/>
<accession>A0A914XU09</accession>
<dbReference type="WBParaSite" id="PSU_v2.g11444.t1">
    <property type="protein sequence ID" value="PSU_v2.g11444.t1"/>
    <property type="gene ID" value="PSU_v2.g11444"/>
</dbReference>
<protein>
    <submittedName>
        <fullName evidence="2">CUB domain-containing protein</fullName>
    </submittedName>
</protein>
<dbReference type="Proteomes" id="UP000887577">
    <property type="component" value="Unplaced"/>
</dbReference>
<evidence type="ECO:0000313" key="1">
    <source>
        <dbReference type="Proteomes" id="UP000887577"/>
    </source>
</evidence>
<keyword evidence="1" id="KW-1185">Reference proteome</keyword>
<dbReference type="AlphaFoldDB" id="A0A914XU09"/>
<evidence type="ECO:0000313" key="2">
    <source>
        <dbReference type="WBParaSite" id="PSU_v2.g11444.t1"/>
    </source>
</evidence>
<reference evidence="2" key="1">
    <citation type="submission" date="2022-11" db="UniProtKB">
        <authorList>
            <consortium name="WormBaseParasite"/>
        </authorList>
    </citation>
    <scope>IDENTIFICATION</scope>
</reference>
<name>A0A914XU09_9BILA</name>